<keyword evidence="2" id="KW-0282">Flagellum</keyword>
<dbReference type="Proteomes" id="UP000494174">
    <property type="component" value="Unassembled WGS sequence"/>
</dbReference>
<evidence type="ECO:0000313" key="2">
    <source>
        <dbReference type="EMBL" id="VWC50083.1"/>
    </source>
</evidence>
<evidence type="ECO:0000256" key="1">
    <source>
        <dbReference type="SAM" id="MobiDB-lite"/>
    </source>
</evidence>
<proteinExistence type="predicted"/>
<accession>A0A6P2SLD3</accession>
<keyword evidence="2" id="KW-0969">Cilium</keyword>
<dbReference type="AlphaFoldDB" id="A0A6P2SLD3"/>
<feature type="region of interest" description="Disordered" evidence="1">
    <location>
        <begin position="117"/>
        <end position="154"/>
    </location>
</feature>
<reference evidence="2 3" key="1">
    <citation type="submission" date="2019-09" db="EMBL/GenBank/DDBJ databases">
        <authorList>
            <person name="Depoorter E."/>
        </authorList>
    </citation>
    <scope>NUCLEOTIDE SEQUENCE [LARGE SCALE GENOMIC DNA]</scope>
    <source>
        <strain evidence="2">R-15945</strain>
    </source>
</reference>
<keyword evidence="2" id="KW-0966">Cell projection</keyword>
<protein>
    <submittedName>
        <fullName evidence="2">Flagellar biosynthesis regulator FlhF</fullName>
    </submittedName>
</protein>
<evidence type="ECO:0000313" key="3">
    <source>
        <dbReference type="Proteomes" id="UP000494174"/>
    </source>
</evidence>
<sequence length="190" mass="19061">MNIRKFTGATSRDALRLVREALGADAVVLSNRTLDDGSVEIVALADSDLAAVTPPAAARPRIAAPRTLESVPAAAVPGIVSRPGAALARPAANPYAAGEGGLPDVFSSVFGASADADADETVAQPSTIDEDAPAAAAPSVAAPATAAPAAASEPAPWLVEHAKRLTQQRDALMARAQAPAAPQQIGRAHV</sequence>
<name>A0A6P2SLD3_BURL3</name>
<organism evidence="2 3">
    <name type="scientific">Burkholderia lata (strain ATCC 17760 / DSM 23089 / LMG 22485 / NCIMB 9086 / R18194 / 383)</name>
    <dbReference type="NCBI Taxonomy" id="482957"/>
    <lineage>
        <taxon>Bacteria</taxon>
        <taxon>Pseudomonadati</taxon>
        <taxon>Pseudomonadota</taxon>
        <taxon>Betaproteobacteria</taxon>
        <taxon>Burkholderiales</taxon>
        <taxon>Burkholderiaceae</taxon>
        <taxon>Burkholderia</taxon>
        <taxon>Burkholderia cepacia complex</taxon>
    </lineage>
</organism>
<dbReference type="EMBL" id="CABVPU010000070">
    <property type="protein sequence ID" value="VWC50083.1"/>
    <property type="molecule type" value="Genomic_DNA"/>
</dbReference>
<gene>
    <name evidence="2" type="ORF">BLA15945_07832</name>
</gene>
<feature type="compositionally biased region" description="Low complexity" evidence="1">
    <location>
        <begin position="133"/>
        <end position="154"/>
    </location>
</feature>